<dbReference type="AlphaFoldDB" id="A0A0N1FEA6"/>
<dbReference type="EMBL" id="LGSZ01000040">
    <property type="protein sequence ID" value="KPH80573.1"/>
    <property type="molecule type" value="Genomic_DNA"/>
</dbReference>
<dbReference type="RefSeq" id="WP_054209381.1">
    <property type="nucleotide sequence ID" value="NZ_LGSZ01000040.1"/>
</dbReference>
<organism evidence="1 2">
    <name type="scientific">Bosea vaviloviae</name>
    <dbReference type="NCBI Taxonomy" id="1526658"/>
    <lineage>
        <taxon>Bacteria</taxon>
        <taxon>Pseudomonadati</taxon>
        <taxon>Pseudomonadota</taxon>
        <taxon>Alphaproteobacteria</taxon>
        <taxon>Hyphomicrobiales</taxon>
        <taxon>Boseaceae</taxon>
        <taxon>Bosea</taxon>
    </lineage>
</organism>
<accession>A0A0N1FEA6</accession>
<dbReference type="InterPro" id="IPR008767">
    <property type="entry name" value="Phage_SPP1_head-tail_adaptor"/>
</dbReference>
<dbReference type="NCBIfam" id="TIGR01563">
    <property type="entry name" value="gp16_SPP1"/>
    <property type="match status" value="1"/>
</dbReference>
<sequence>MAEQRGEGATIGALRRRLVLEAAVTAPDGLGGTTQTYDTVAALWAQVEFLSGREHWRRGRPEQAATHRVTMRWRPHVDAGQRLRDGERIFDIRAVADPDGSRRRLVCLVQEITP</sequence>
<dbReference type="Gene3D" id="2.40.10.270">
    <property type="entry name" value="Bacteriophage SPP1 head-tail adaptor protein"/>
    <property type="match status" value="1"/>
</dbReference>
<dbReference type="PATRIC" id="fig|1526658.3.peg.3930"/>
<proteinExistence type="predicted"/>
<dbReference type="Proteomes" id="UP000037822">
    <property type="component" value="Unassembled WGS sequence"/>
</dbReference>
<dbReference type="InterPro" id="IPR038666">
    <property type="entry name" value="SSP1_head-tail_sf"/>
</dbReference>
<comment type="caution">
    <text evidence="1">The sequence shown here is derived from an EMBL/GenBank/DDBJ whole genome shotgun (WGS) entry which is preliminary data.</text>
</comment>
<keyword evidence="2" id="KW-1185">Reference proteome</keyword>
<name>A0A0N1FEA6_9HYPH</name>
<reference evidence="1 2" key="1">
    <citation type="submission" date="2015-07" db="EMBL/GenBank/DDBJ databases">
        <title>Whole genome sequencing of Bosea vaviloviae isolated from cave pool.</title>
        <authorList>
            <person name="Tan N.E.H."/>
            <person name="Lee Y.P."/>
            <person name="Gan H.M."/>
            <person name="Barton H."/>
            <person name="Savka M.A."/>
        </authorList>
    </citation>
    <scope>NUCLEOTIDE SEQUENCE [LARGE SCALE GENOMIC DNA]</scope>
    <source>
        <strain evidence="1 2">SD260</strain>
    </source>
</reference>
<evidence type="ECO:0008006" key="3">
    <source>
        <dbReference type="Google" id="ProtNLM"/>
    </source>
</evidence>
<evidence type="ECO:0000313" key="1">
    <source>
        <dbReference type="EMBL" id="KPH80573.1"/>
    </source>
</evidence>
<gene>
    <name evidence="1" type="ORF">AE618_12480</name>
</gene>
<dbReference type="OrthoDB" id="7570189at2"/>
<evidence type="ECO:0000313" key="2">
    <source>
        <dbReference type="Proteomes" id="UP000037822"/>
    </source>
</evidence>
<dbReference type="Pfam" id="PF05521">
    <property type="entry name" value="Phage_HCP"/>
    <property type="match status" value="1"/>
</dbReference>
<protein>
    <recommendedName>
        <fullName evidence="3">Head-tail adaptor protein</fullName>
    </recommendedName>
</protein>